<organism evidence="1 2">
    <name type="scientific">Georgenia muralis</name>
    <dbReference type="NCBI Taxonomy" id="154117"/>
    <lineage>
        <taxon>Bacteria</taxon>
        <taxon>Bacillati</taxon>
        <taxon>Actinomycetota</taxon>
        <taxon>Actinomycetes</taxon>
        <taxon>Micrococcales</taxon>
        <taxon>Bogoriellaceae</taxon>
        <taxon>Georgenia</taxon>
    </lineage>
</organism>
<comment type="caution">
    <text evidence="1">The sequence shown here is derived from an EMBL/GenBank/DDBJ whole genome shotgun (WGS) entry which is preliminary data.</text>
</comment>
<proteinExistence type="predicted"/>
<dbReference type="EMBL" id="RKRA01000001">
    <property type="protein sequence ID" value="RPF28928.1"/>
    <property type="molecule type" value="Genomic_DNA"/>
</dbReference>
<dbReference type="AlphaFoldDB" id="A0A3N4ZU11"/>
<dbReference type="InterPro" id="IPR027417">
    <property type="entry name" value="P-loop_NTPase"/>
</dbReference>
<reference evidence="1 2" key="1">
    <citation type="submission" date="2018-11" db="EMBL/GenBank/DDBJ databases">
        <title>Sequencing the genomes of 1000 actinobacteria strains.</title>
        <authorList>
            <person name="Klenk H.-P."/>
        </authorList>
    </citation>
    <scope>NUCLEOTIDE SEQUENCE [LARGE SCALE GENOMIC DNA]</scope>
    <source>
        <strain evidence="1 2">DSM 14418</strain>
    </source>
</reference>
<dbReference type="Gene3D" id="3.40.50.300">
    <property type="entry name" value="P-loop containing nucleotide triphosphate hydrolases"/>
    <property type="match status" value="1"/>
</dbReference>
<dbReference type="Proteomes" id="UP000280726">
    <property type="component" value="Unassembled WGS sequence"/>
</dbReference>
<keyword evidence="2" id="KW-1185">Reference proteome</keyword>
<dbReference type="OrthoDB" id="3823243at2"/>
<dbReference type="Pfam" id="PF13189">
    <property type="entry name" value="Cytidylate_kin2"/>
    <property type="match status" value="1"/>
</dbReference>
<accession>A0A3N4ZU11</accession>
<evidence type="ECO:0000313" key="2">
    <source>
        <dbReference type="Proteomes" id="UP000280726"/>
    </source>
</evidence>
<protein>
    <submittedName>
        <fullName evidence="1">Cytidylate kinase</fullName>
    </submittedName>
</protein>
<keyword evidence="1" id="KW-0808">Transferase</keyword>
<gene>
    <name evidence="1" type="ORF">EDD32_3479</name>
</gene>
<keyword evidence="1" id="KW-0418">Kinase</keyword>
<dbReference type="SUPFAM" id="SSF52540">
    <property type="entry name" value="P-loop containing nucleoside triphosphate hydrolases"/>
    <property type="match status" value="1"/>
</dbReference>
<dbReference type="GO" id="GO:0016301">
    <property type="term" value="F:kinase activity"/>
    <property type="evidence" value="ECO:0007669"/>
    <property type="project" value="UniProtKB-KW"/>
</dbReference>
<sequence length="217" mass="23316">MSDGTAGAGPDRARDPGTDRPVITIFEHYGAGATTVGRRVAEELGLPFHPQAFSSEDLEAGPDAVLRSNAVLATVYSTMGGAYGGFEGRDVVATQQQKYDLVMDNNRAVWAEAAEGGVILGRNGAVILADRPNTVHVLLTGDREDRIARAASEAGITTDQAARRQEREDQVRAEMSKTLYGWDPRLPDRYDLVINTSRIPLDAAADAIVHAARVTTR</sequence>
<evidence type="ECO:0000313" key="1">
    <source>
        <dbReference type="EMBL" id="RPF28928.1"/>
    </source>
</evidence>
<name>A0A3N4ZU11_9MICO</name>